<organism evidence="2 3">
    <name type="scientific">Parasedimentitalea marina</name>
    <dbReference type="NCBI Taxonomy" id="2483033"/>
    <lineage>
        <taxon>Bacteria</taxon>
        <taxon>Pseudomonadati</taxon>
        <taxon>Pseudomonadota</taxon>
        <taxon>Alphaproteobacteria</taxon>
        <taxon>Rhodobacterales</taxon>
        <taxon>Paracoccaceae</taxon>
        <taxon>Parasedimentitalea</taxon>
    </lineage>
</organism>
<dbReference type="KEGG" id="sedi:EBB79_18345"/>
<gene>
    <name evidence="2" type="ORF">EBB79_18345</name>
</gene>
<sequence length="187" mass="20896">MIPPVLKTDRLILRPHRVQDFDDVTAMWADPEVVRHISGTPSSRSDSWGRLLRYIGHWQALGFGYWVVESRGDGQFLGEVGFADYQRDITPSLGGVPEAGWVLSSAAHGQGYASEAVQRMHQWADEETDWRETVCIFDPKHTVSQRVATKVGYKVSGEALFMEQPTLVMRRPGGIVDPVFTPGATVR</sequence>
<name>A0A3T0N6L7_9RHOB</name>
<dbReference type="RefSeq" id="WP_127750225.1">
    <property type="nucleotide sequence ID" value="NZ_CP033219.1"/>
</dbReference>
<dbReference type="InterPro" id="IPR051531">
    <property type="entry name" value="N-acetyltransferase"/>
</dbReference>
<reference evidence="2 3" key="1">
    <citation type="submission" date="2018-10" db="EMBL/GenBank/DDBJ databases">
        <title>Parasedimentitalea marina sp. nov., a psychrophilic bacterium isolated from deep seawater of the New Britain Trench.</title>
        <authorList>
            <person name="Cao J."/>
        </authorList>
    </citation>
    <scope>NUCLEOTIDE SEQUENCE [LARGE SCALE GENOMIC DNA]</scope>
    <source>
        <strain evidence="2 3">W43</strain>
    </source>
</reference>
<dbReference type="OrthoDB" id="6293260at2"/>
<dbReference type="SUPFAM" id="SSF55729">
    <property type="entry name" value="Acyl-CoA N-acyltransferases (Nat)"/>
    <property type="match status" value="1"/>
</dbReference>
<evidence type="ECO:0000313" key="3">
    <source>
        <dbReference type="Proteomes" id="UP000283063"/>
    </source>
</evidence>
<dbReference type="PANTHER" id="PTHR43792">
    <property type="entry name" value="GNAT FAMILY, PUTATIVE (AFU_ORTHOLOGUE AFUA_3G00765)-RELATED-RELATED"/>
    <property type="match status" value="1"/>
</dbReference>
<keyword evidence="2" id="KW-0808">Transferase</keyword>
<dbReference type="AlphaFoldDB" id="A0A3T0N6L7"/>
<accession>A0A3T0N6L7</accession>
<proteinExistence type="predicted"/>
<dbReference type="Proteomes" id="UP000283063">
    <property type="component" value="Chromosome"/>
</dbReference>
<dbReference type="InterPro" id="IPR000182">
    <property type="entry name" value="GNAT_dom"/>
</dbReference>
<feature type="domain" description="N-acetyltransferase" evidence="1">
    <location>
        <begin position="11"/>
        <end position="174"/>
    </location>
</feature>
<dbReference type="EMBL" id="CP033219">
    <property type="protein sequence ID" value="AZV79637.1"/>
    <property type="molecule type" value="Genomic_DNA"/>
</dbReference>
<dbReference type="GO" id="GO:0016747">
    <property type="term" value="F:acyltransferase activity, transferring groups other than amino-acyl groups"/>
    <property type="evidence" value="ECO:0007669"/>
    <property type="project" value="InterPro"/>
</dbReference>
<dbReference type="Gene3D" id="3.40.630.30">
    <property type="match status" value="1"/>
</dbReference>
<dbReference type="PROSITE" id="PS51186">
    <property type="entry name" value="GNAT"/>
    <property type="match status" value="1"/>
</dbReference>
<keyword evidence="3" id="KW-1185">Reference proteome</keyword>
<evidence type="ECO:0000313" key="2">
    <source>
        <dbReference type="EMBL" id="AZV79637.1"/>
    </source>
</evidence>
<evidence type="ECO:0000259" key="1">
    <source>
        <dbReference type="PROSITE" id="PS51186"/>
    </source>
</evidence>
<dbReference type="Pfam" id="PF13302">
    <property type="entry name" value="Acetyltransf_3"/>
    <property type="match status" value="1"/>
</dbReference>
<protein>
    <submittedName>
        <fullName evidence="2">N-acetyltransferase</fullName>
    </submittedName>
</protein>
<dbReference type="PANTHER" id="PTHR43792:SF16">
    <property type="entry name" value="N-ACETYLTRANSFERASE DOMAIN-CONTAINING PROTEIN"/>
    <property type="match status" value="1"/>
</dbReference>
<dbReference type="InterPro" id="IPR016181">
    <property type="entry name" value="Acyl_CoA_acyltransferase"/>
</dbReference>